<organism evidence="3 4">
    <name type="scientific">Gordonia hydrophobica</name>
    <dbReference type="NCBI Taxonomy" id="40516"/>
    <lineage>
        <taxon>Bacteria</taxon>
        <taxon>Bacillati</taxon>
        <taxon>Actinomycetota</taxon>
        <taxon>Actinomycetes</taxon>
        <taxon>Mycobacteriales</taxon>
        <taxon>Gordoniaceae</taxon>
        <taxon>Gordonia</taxon>
    </lineage>
</organism>
<keyword evidence="4" id="KW-1185">Reference proteome</keyword>
<evidence type="ECO:0000256" key="2">
    <source>
        <dbReference type="SAM" id="MobiDB-lite"/>
    </source>
</evidence>
<dbReference type="Pfam" id="PF00378">
    <property type="entry name" value="ECH_1"/>
    <property type="match status" value="1"/>
</dbReference>
<dbReference type="SUPFAM" id="SSF52096">
    <property type="entry name" value="ClpP/crotonase"/>
    <property type="match status" value="1"/>
</dbReference>
<accession>A0ABZ2U7G1</accession>
<dbReference type="CDD" id="cd06558">
    <property type="entry name" value="crotonase-like"/>
    <property type="match status" value="1"/>
</dbReference>
<dbReference type="InterPro" id="IPR029045">
    <property type="entry name" value="ClpP/crotonase-like_dom_sf"/>
</dbReference>
<evidence type="ECO:0000313" key="3">
    <source>
        <dbReference type="EMBL" id="WYY08829.1"/>
    </source>
</evidence>
<dbReference type="NCBIfam" id="NF006109">
    <property type="entry name" value="PRK08260.1"/>
    <property type="match status" value="1"/>
</dbReference>
<proteinExistence type="inferred from homology"/>
<dbReference type="InterPro" id="IPR001753">
    <property type="entry name" value="Enoyl-CoA_hydra/iso"/>
</dbReference>
<dbReference type="PANTHER" id="PTHR43684:SF4">
    <property type="entry name" value="ENOYL-COA HYDRATASE_ISOMERASE FAMILY PROTEIN (AFU_ORTHOLOGUE AFUA_1G01890)"/>
    <property type="match status" value="1"/>
</dbReference>
<name>A0ABZ2U7G1_9ACTN</name>
<gene>
    <name evidence="3" type="ORF">RVF87_07165</name>
</gene>
<dbReference type="EMBL" id="CP136137">
    <property type="protein sequence ID" value="WYY08829.1"/>
    <property type="molecule type" value="Genomic_DNA"/>
</dbReference>
<dbReference type="RefSeq" id="WP_066169695.1">
    <property type="nucleotide sequence ID" value="NZ_CP136137.1"/>
</dbReference>
<dbReference type="Gene3D" id="3.90.226.10">
    <property type="entry name" value="2-enoyl-CoA Hydratase, Chain A, domain 1"/>
    <property type="match status" value="1"/>
</dbReference>
<protein>
    <submittedName>
        <fullName evidence="3">Crotonase/enoyl-CoA hydratase family protein</fullName>
    </submittedName>
</protein>
<evidence type="ECO:0000256" key="1">
    <source>
        <dbReference type="ARBA" id="ARBA00005254"/>
    </source>
</evidence>
<evidence type="ECO:0000313" key="4">
    <source>
        <dbReference type="Proteomes" id="UP001479933"/>
    </source>
</evidence>
<reference evidence="3 4" key="1">
    <citation type="journal article" date="2023" name="Virus Evol.">
        <title>Computational host range prediction-The good, the bad, and the ugly.</title>
        <authorList>
            <person name="Howell A.A."/>
            <person name="Versoza C.J."/>
            <person name="Pfeifer S.P."/>
        </authorList>
    </citation>
    <scope>NUCLEOTIDE SEQUENCE [LARGE SCALE GENOMIC DNA]</scope>
    <source>
        <strain evidence="3 4">1610/1b</strain>
    </source>
</reference>
<dbReference type="InterPro" id="IPR051053">
    <property type="entry name" value="ECH/Chromodomain_protein"/>
</dbReference>
<sequence length="311" mass="33674">MDYTTLTHENNDGILIVRLNRPDHLNAFTVDMARDLENIFRAVNDDDAVRAVIVTGNGRAFCAGMDLASTEGDNVFGLDNSKRPGLADMADLDDPEIARVRDTGGRVTLAIHACRKPVIAAINGAAVGIGATMTLPMDARLISTKGRIGFVFGRLGIVPEAASSWFLPRVVGLPKALDLVYRADVLDAQAVLDAGLAQSVHEPDELLDAAVELANAWTRNRSPMAVAFARQMLYRNSAQDHPVEAHRIDSLAMFYTSIGDGADGVRAFLEKRPADFTSKASQLPEFYEEWTRDAGPTAGGTTRRSLPEPNK</sequence>
<dbReference type="Proteomes" id="UP001479933">
    <property type="component" value="Chromosome"/>
</dbReference>
<comment type="similarity">
    <text evidence="1">Belongs to the enoyl-CoA hydratase/isomerase family.</text>
</comment>
<dbReference type="PANTHER" id="PTHR43684">
    <property type="match status" value="1"/>
</dbReference>
<feature type="region of interest" description="Disordered" evidence="2">
    <location>
        <begin position="287"/>
        <end position="311"/>
    </location>
</feature>